<dbReference type="STRING" id="247633.GP2143_09235"/>
<dbReference type="SUPFAM" id="SSF51735">
    <property type="entry name" value="NAD(P)-binding Rossmann-fold domains"/>
    <property type="match status" value="1"/>
</dbReference>
<sequence length="287" mass="30902">MVGRALTARLCDEGYTVYRLERNSTTAPFYYLQASNRVILDPNIALFAVINLAGPSIADKRWTEARKRFILQSRERLTSALADALSSAAIKPALLLSASAVGFYGEGDHIIADENSPAGSDFLADVAQQWEQATAPAEQAGINTIHLRFGVVLSPSGGMLKQLLLPFKLGLGGPIGKGRQFLSWISLVDVVDIINFLLEHQPVVAAINLVADTPATSRDFSKALASQLNRPSFLPMPAPMVKLLFGEMGKVLLLGSSRVQSSKLADLGVTLKHPTLFSTFQAILAQS</sequence>
<dbReference type="Proteomes" id="UP000004931">
    <property type="component" value="Unassembled WGS sequence"/>
</dbReference>
<dbReference type="InterPro" id="IPR010099">
    <property type="entry name" value="SDR39U1"/>
</dbReference>
<organism evidence="4 5">
    <name type="scientific">marine gamma proteobacterium HTCC2143</name>
    <dbReference type="NCBI Taxonomy" id="247633"/>
    <lineage>
        <taxon>Bacteria</taxon>
        <taxon>Pseudomonadati</taxon>
        <taxon>Pseudomonadota</taxon>
        <taxon>Gammaproteobacteria</taxon>
        <taxon>Cellvibrionales</taxon>
        <taxon>Spongiibacteraceae</taxon>
        <taxon>BD1-7 clade</taxon>
    </lineage>
</organism>
<reference evidence="4 5" key="1">
    <citation type="journal article" date="2010" name="J. Bacteriol.">
        <title>Genome sequence of the oligotrophic marine Gammaproteobacterium HTCC2143, isolated from the Oregon Coast.</title>
        <authorList>
            <person name="Oh H.M."/>
            <person name="Kang I."/>
            <person name="Ferriera S."/>
            <person name="Giovannoni S.J."/>
            <person name="Cho J.C."/>
        </authorList>
    </citation>
    <scope>NUCLEOTIDE SEQUENCE [LARGE SCALE GENOMIC DNA]</scope>
    <source>
        <strain evidence="4 5">HTCC2143</strain>
    </source>
</reference>
<comment type="similarity">
    <text evidence="1">Belongs to the NAD(P)-dependent epimerase/dehydratase family. SDR39U1 subfamily.</text>
</comment>
<dbReference type="EMBL" id="AAVT01000008">
    <property type="protein sequence ID" value="EAW30377.1"/>
    <property type="molecule type" value="Genomic_DNA"/>
</dbReference>
<feature type="domain" description="NAD-dependent epimerase/dehydratase" evidence="2">
    <location>
        <begin position="1"/>
        <end position="200"/>
    </location>
</feature>
<dbReference type="Pfam" id="PF01370">
    <property type="entry name" value="Epimerase"/>
    <property type="match status" value="1"/>
</dbReference>
<dbReference type="Pfam" id="PF08338">
    <property type="entry name" value="DUF1731"/>
    <property type="match status" value="1"/>
</dbReference>
<feature type="domain" description="DUF1731" evidence="3">
    <location>
        <begin position="236"/>
        <end position="282"/>
    </location>
</feature>
<evidence type="ECO:0000256" key="1">
    <source>
        <dbReference type="ARBA" id="ARBA00009353"/>
    </source>
</evidence>
<dbReference type="PANTHER" id="PTHR11092">
    <property type="entry name" value="SUGAR NUCLEOTIDE EPIMERASE RELATED"/>
    <property type="match status" value="1"/>
</dbReference>
<dbReference type="InterPro" id="IPR013549">
    <property type="entry name" value="DUF1731"/>
</dbReference>
<dbReference type="Gene3D" id="3.40.50.720">
    <property type="entry name" value="NAD(P)-binding Rossmann-like Domain"/>
    <property type="match status" value="1"/>
</dbReference>
<dbReference type="InterPro" id="IPR036291">
    <property type="entry name" value="NAD(P)-bd_dom_sf"/>
</dbReference>
<keyword evidence="5" id="KW-1185">Reference proteome</keyword>
<comment type="caution">
    <text evidence="4">The sequence shown here is derived from an EMBL/GenBank/DDBJ whole genome shotgun (WGS) entry which is preliminary data.</text>
</comment>
<dbReference type="AlphaFoldDB" id="A0YFG3"/>
<dbReference type="InterPro" id="IPR001509">
    <property type="entry name" value="Epimerase_deHydtase"/>
</dbReference>
<dbReference type="NCBIfam" id="TIGR01777">
    <property type="entry name" value="yfcH"/>
    <property type="match status" value="1"/>
</dbReference>
<dbReference type="eggNOG" id="COG1090">
    <property type="taxonomic scope" value="Bacteria"/>
</dbReference>
<proteinExistence type="inferred from homology"/>
<evidence type="ECO:0000313" key="5">
    <source>
        <dbReference type="Proteomes" id="UP000004931"/>
    </source>
</evidence>
<evidence type="ECO:0000259" key="3">
    <source>
        <dbReference type="Pfam" id="PF08338"/>
    </source>
</evidence>
<protein>
    <recommendedName>
        <fullName evidence="6">TIGR01777 family protein</fullName>
    </recommendedName>
</protein>
<gene>
    <name evidence="4" type="ORF">GP2143_09235</name>
</gene>
<evidence type="ECO:0000259" key="2">
    <source>
        <dbReference type="Pfam" id="PF01370"/>
    </source>
</evidence>
<evidence type="ECO:0000313" key="4">
    <source>
        <dbReference type="EMBL" id="EAW30377.1"/>
    </source>
</evidence>
<dbReference type="PANTHER" id="PTHR11092:SF0">
    <property type="entry name" value="EPIMERASE FAMILY PROTEIN SDR39U1"/>
    <property type="match status" value="1"/>
</dbReference>
<name>A0YFG3_9GAMM</name>
<evidence type="ECO:0008006" key="6">
    <source>
        <dbReference type="Google" id="ProtNLM"/>
    </source>
</evidence>
<accession>A0YFG3</accession>